<dbReference type="EMBL" id="KZ772688">
    <property type="protein sequence ID" value="PTQ44947.1"/>
    <property type="molecule type" value="Genomic_DNA"/>
</dbReference>
<dbReference type="Gramene" id="Mp6g09790.2">
    <property type="protein sequence ID" value="Mp6g09790.2.cds"/>
    <property type="gene ID" value="Mp6g09790"/>
</dbReference>
<dbReference type="Gene3D" id="3.20.10.10">
    <property type="entry name" value="D-amino Acid Aminotransferase, subunit A, domain 2"/>
    <property type="match status" value="1"/>
</dbReference>
<protein>
    <recommendedName>
        <fullName evidence="3">Aminotransferase class IV</fullName>
    </recommendedName>
</protein>
<dbReference type="OMA" id="VLCHIGL"/>
<dbReference type="EMBL" id="KZ772688">
    <property type="protein sequence ID" value="PTQ44949.1"/>
    <property type="molecule type" value="Genomic_DNA"/>
</dbReference>
<dbReference type="GO" id="GO:0003824">
    <property type="term" value="F:catalytic activity"/>
    <property type="evidence" value="ECO:0007669"/>
    <property type="project" value="InterPro"/>
</dbReference>
<dbReference type="Gramene" id="Mp6g09790.1">
    <property type="protein sequence ID" value="Mp6g09790.1.cds"/>
    <property type="gene ID" value="Mp6g09790"/>
</dbReference>
<dbReference type="PANTHER" id="PTHR47703:SF2">
    <property type="entry name" value="D-AMINOACID AMINOTRANSFERASE-LIKE PLP-DEPENDENT ENZYMES SUPERFAMILY PROTEIN"/>
    <property type="match status" value="1"/>
</dbReference>
<name>A0A2R6XFR3_MARPO</name>
<dbReference type="PANTHER" id="PTHR47703">
    <property type="entry name" value="D-AMINOACID AMINOTRANSFERASE-LIKE PLP-DEPENDENT ENZYMES SUPERFAMILY PROTEIN"/>
    <property type="match status" value="1"/>
</dbReference>
<dbReference type="Gramene" id="Mp6g09790.3">
    <property type="protein sequence ID" value="Mp6g09790.3.cds"/>
    <property type="gene ID" value="Mp6g09790"/>
</dbReference>
<proteinExistence type="predicted"/>
<dbReference type="SUPFAM" id="SSF56752">
    <property type="entry name" value="D-aminoacid aminotransferase-like PLP-dependent enzymes"/>
    <property type="match status" value="1"/>
</dbReference>
<evidence type="ECO:0000313" key="1">
    <source>
        <dbReference type="EMBL" id="PTQ44946.1"/>
    </source>
</evidence>
<evidence type="ECO:0008006" key="3">
    <source>
        <dbReference type="Google" id="ProtNLM"/>
    </source>
</evidence>
<dbReference type="AlphaFoldDB" id="A0A2R6XFR3"/>
<reference evidence="2" key="1">
    <citation type="journal article" date="2017" name="Cell">
        <title>Insights into land plant evolution garnered from the Marchantia polymorpha genome.</title>
        <authorList>
            <person name="Bowman J.L."/>
            <person name="Kohchi T."/>
            <person name="Yamato K.T."/>
            <person name="Jenkins J."/>
            <person name="Shu S."/>
            <person name="Ishizaki K."/>
            <person name="Yamaoka S."/>
            <person name="Nishihama R."/>
            <person name="Nakamura Y."/>
            <person name="Berger F."/>
            <person name="Adam C."/>
            <person name="Aki S.S."/>
            <person name="Althoff F."/>
            <person name="Araki T."/>
            <person name="Arteaga-Vazquez M.A."/>
            <person name="Balasubrmanian S."/>
            <person name="Barry K."/>
            <person name="Bauer D."/>
            <person name="Boehm C.R."/>
            <person name="Briginshaw L."/>
            <person name="Caballero-Perez J."/>
            <person name="Catarino B."/>
            <person name="Chen F."/>
            <person name="Chiyoda S."/>
            <person name="Chovatia M."/>
            <person name="Davies K.M."/>
            <person name="Delmans M."/>
            <person name="Demura T."/>
            <person name="Dierschke T."/>
            <person name="Dolan L."/>
            <person name="Dorantes-Acosta A.E."/>
            <person name="Eklund D.M."/>
            <person name="Florent S.N."/>
            <person name="Flores-Sandoval E."/>
            <person name="Fujiyama A."/>
            <person name="Fukuzawa H."/>
            <person name="Galik B."/>
            <person name="Grimanelli D."/>
            <person name="Grimwood J."/>
            <person name="Grossniklaus U."/>
            <person name="Hamada T."/>
            <person name="Haseloff J."/>
            <person name="Hetherington A.J."/>
            <person name="Higo A."/>
            <person name="Hirakawa Y."/>
            <person name="Hundley H.N."/>
            <person name="Ikeda Y."/>
            <person name="Inoue K."/>
            <person name="Inoue S.I."/>
            <person name="Ishida S."/>
            <person name="Jia Q."/>
            <person name="Kakita M."/>
            <person name="Kanazawa T."/>
            <person name="Kawai Y."/>
            <person name="Kawashima T."/>
            <person name="Kennedy M."/>
            <person name="Kinose K."/>
            <person name="Kinoshita T."/>
            <person name="Kohara Y."/>
            <person name="Koide E."/>
            <person name="Komatsu K."/>
            <person name="Kopischke S."/>
            <person name="Kubo M."/>
            <person name="Kyozuka J."/>
            <person name="Lagercrantz U."/>
            <person name="Lin S.S."/>
            <person name="Lindquist E."/>
            <person name="Lipzen A.M."/>
            <person name="Lu C.W."/>
            <person name="De Luna E."/>
            <person name="Martienssen R.A."/>
            <person name="Minamino N."/>
            <person name="Mizutani M."/>
            <person name="Mizutani M."/>
            <person name="Mochizuki N."/>
            <person name="Monte I."/>
            <person name="Mosher R."/>
            <person name="Nagasaki H."/>
            <person name="Nakagami H."/>
            <person name="Naramoto S."/>
            <person name="Nishitani K."/>
            <person name="Ohtani M."/>
            <person name="Okamoto T."/>
            <person name="Okumura M."/>
            <person name="Phillips J."/>
            <person name="Pollak B."/>
            <person name="Reinders A."/>
            <person name="Rovekamp M."/>
            <person name="Sano R."/>
            <person name="Sawa S."/>
            <person name="Schmid M.W."/>
            <person name="Shirakawa M."/>
            <person name="Solano R."/>
            <person name="Spunde A."/>
            <person name="Suetsugu N."/>
            <person name="Sugano S."/>
            <person name="Sugiyama A."/>
            <person name="Sun R."/>
            <person name="Suzuki Y."/>
            <person name="Takenaka M."/>
            <person name="Takezawa D."/>
            <person name="Tomogane H."/>
            <person name="Tsuzuki M."/>
            <person name="Ueda T."/>
            <person name="Umeda M."/>
            <person name="Ward J.M."/>
            <person name="Watanabe Y."/>
            <person name="Yazaki K."/>
            <person name="Yokoyama R."/>
            <person name="Yoshitake Y."/>
            <person name="Yotsui I."/>
            <person name="Zachgo S."/>
            <person name="Schmutz J."/>
        </authorList>
    </citation>
    <scope>NUCLEOTIDE SEQUENCE [LARGE SCALE GENOMIC DNA]</scope>
    <source>
        <strain evidence="2">Tak-1</strain>
    </source>
</reference>
<sequence length="355" mass="39481">MAEGWRVLVHGGVALTTDPGPAAAFLRASTPGAYTTTRTLDGASSLLLWERHMARLSESLSLLHQASPHLYPHLREGIDVKKLVLPSIAESLAKSIELRRAEEEINLTVLLCGSEKEQAQDSSGCEVYVHASNYRAVNRDEILPGARVAVMGPGRELARAKYSLWASTRQVLENVKPSNINEIILSNDGDSLLEGTLTNFFVVKVRDSKTWNEENHQKAAESDDHSRFQLTDYEVLTAPLSAGVLPGVMRNLVIEVCIEAGILVRESSPSWSSHLTWREAFLTNGLRILQPVTSIQMPASGFKPWTQGLDPKLFTETEWQSFNLEVCGRVTRHIHKLVMDRVCQLSIPLKTFTYK</sequence>
<dbReference type="InterPro" id="IPR036038">
    <property type="entry name" value="Aminotransferase-like"/>
</dbReference>
<dbReference type="InterPro" id="IPR043132">
    <property type="entry name" value="BCAT-like_C"/>
</dbReference>
<accession>A0A2R6XFR3</accession>
<dbReference type="Pfam" id="PF01063">
    <property type="entry name" value="Aminotran_4"/>
    <property type="match status" value="1"/>
</dbReference>
<dbReference type="Proteomes" id="UP000244005">
    <property type="component" value="Unassembled WGS sequence"/>
</dbReference>
<dbReference type="OrthoDB" id="59470at2759"/>
<reference evidence="1" key="2">
    <citation type="submission" date="2017-12" db="EMBL/GenBank/DDBJ databases">
        <title>WGS assembly of Marchantia polymorpha.</title>
        <authorList>
            <person name="Bowman J.L."/>
            <person name="Kohchi T."/>
            <person name="Yamato K.T."/>
            <person name="Jenkins J."/>
            <person name="Shu S."/>
            <person name="Ishizaki K."/>
            <person name="Yamaoka S."/>
            <person name="Nishihama R."/>
            <person name="Nakamura Y."/>
            <person name="Berger F."/>
            <person name="Adam C."/>
            <person name="Aki S.S."/>
            <person name="Althoff F."/>
            <person name="Araki T."/>
            <person name="Arteaga-Vazquez M.A."/>
            <person name="Balasubrmanian S."/>
            <person name="Bauer D."/>
            <person name="Boehm C.R."/>
            <person name="Briginshaw L."/>
            <person name="Caballero-Perez J."/>
            <person name="Catarino B."/>
            <person name="Chen F."/>
            <person name="Chiyoda S."/>
            <person name="Chovatia M."/>
            <person name="Davies K.M."/>
            <person name="Delmans M."/>
            <person name="Demura T."/>
            <person name="Dierschke T."/>
            <person name="Dolan L."/>
            <person name="Dorantes-Acosta A.E."/>
            <person name="Eklund D.M."/>
            <person name="Florent S.N."/>
            <person name="Flores-Sandoval E."/>
            <person name="Fujiyama A."/>
            <person name="Fukuzawa H."/>
            <person name="Galik B."/>
            <person name="Grimanelli D."/>
            <person name="Grimwood J."/>
            <person name="Grossniklaus U."/>
            <person name="Hamada T."/>
            <person name="Haseloff J."/>
            <person name="Hetherington A.J."/>
            <person name="Higo A."/>
            <person name="Hirakawa Y."/>
            <person name="Hundley H.N."/>
            <person name="Ikeda Y."/>
            <person name="Inoue K."/>
            <person name="Inoue S."/>
            <person name="Ishida S."/>
            <person name="Jia Q."/>
            <person name="Kakita M."/>
            <person name="Kanazawa T."/>
            <person name="Kawai Y."/>
            <person name="Kawashima T."/>
            <person name="Kennedy M."/>
            <person name="Kinose K."/>
            <person name="Kinoshita T."/>
            <person name="Kohara Y."/>
            <person name="Koide E."/>
            <person name="Komatsu K."/>
            <person name="Kopischke S."/>
            <person name="Kubo M."/>
            <person name="Kyozuka J."/>
            <person name="Lagercrantz U."/>
            <person name="Lin S.S."/>
            <person name="Lindquist E."/>
            <person name="Lipzen A.M."/>
            <person name="Lu C."/>
            <person name="Luna E.D."/>
            <person name="Martienssen R.A."/>
            <person name="Minamino N."/>
            <person name="Mizutani M."/>
            <person name="Mizutani M."/>
            <person name="Mochizuki N."/>
            <person name="Monte I."/>
            <person name="Mosher R."/>
            <person name="Nagasaki H."/>
            <person name="Nakagami H."/>
            <person name="Naramoto S."/>
            <person name="Nishitani K."/>
            <person name="Ohtani M."/>
            <person name="Okamoto T."/>
            <person name="Okumura M."/>
            <person name="Phillips J."/>
            <person name="Pollak B."/>
            <person name="Reinders A."/>
            <person name="Roevekamp M."/>
            <person name="Sano R."/>
            <person name="Sawa S."/>
            <person name="Schmid M.W."/>
            <person name="Shirakawa M."/>
            <person name="Solano R."/>
            <person name="Spunde A."/>
            <person name="Suetsugu N."/>
            <person name="Sugano S."/>
            <person name="Sugiyama A."/>
            <person name="Sun R."/>
            <person name="Suzuki Y."/>
            <person name="Takenaka M."/>
            <person name="Takezawa D."/>
            <person name="Tomogane H."/>
            <person name="Tsuzuki M."/>
            <person name="Ueda T."/>
            <person name="Umeda M."/>
            <person name="Ward J.M."/>
            <person name="Watanabe Y."/>
            <person name="Yazaki K."/>
            <person name="Yokoyama R."/>
            <person name="Yoshitake Y."/>
            <person name="Yotsui I."/>
            <person name="Zachgo S."/>
            <person name="Schmutz J."/>
        </authorList>
    </citation>
    <scope>NUCLEOTIDE SEQUENCE [LARGE SCALE GENOMIC DNA]</scope>
    <source>
        <strain evidence="1">Tak-1</strain>
    </source>
</reference>
<organism evidence="1 2">
    <name type="scientific">Marchantia polymorpha</name>
    <name type="common">Common liverwort</name>
    <name type="synonym">Marchantia aquatica</name>
    <dbReference type="NCBI Taxonomy" id="3197"/>
    <lineage>
        <taxon>Eukaryota</taxon>
        <taxon>Viridiplantae</taxon>
        <taxon>Streptophyta</taxon>
        <taxon>Embryophyta</taxon>
        <taxon>Marchantiophyta</taxon>
        <taxon>Marchantiopsida</taxon>
        <taxon>Marchantiidae</taxon>
        <taxon>Marchantiales</taxon>
        <taxon>Marchantiaceae</taxon>
        <taxon>Marchantia</taxon>
    </lineage>
</organism>
<evidence type="ECO:0000313" key="2">
    <source>
        <dbReference type="Proteomes" id="UP000244005"/>
    </source>
</evidence>
<dbReference type="EMBL" id="KZ772688">
    <property type="protein sequence ID" value="PTQ44946.1"/>
    <property type="molecule type" value="Genomic_DNA"/>
</dbReference>
<dbReference type="InterPro" id="IPR001544">
    <property type="entry name" value="Aminotrans_IV"/>
</dbReference>
<gene>
    <name evidence="1" type="ORF">MARPO_0016s0023</name>
</gene>
<keyword evidence="2" id="KW-1185">Reference proteome</keyword>